<dbReference type="AlphaFoldDB" id="A0A9P6G8D1"/>
<dbReference type="Proteomes" id="UP000756921">
    <property type="component" value="Unassembled WGS sequence"/>
</dbReference>
<sequence>MVFTLSIVTAAALTSLALAQGPANCAAGVQICGTSCCNGPATAFGCENGACIPVNGSPPAISISTSVVTSVSLVTTSPAGAPTETAAPNTTVSVPIVSLSETTMVATTNVTSWSTTAYPTGNHTATSTQTGKPEPSAAAGVVRAGTGLLGAALAAALGAL</sequence>
<gene>
    <name evidence="3" type="ORF">PMIN01_10959</name>
</gene>
<evidence type="ECO:0000313" key="4">
    <source>
        <dbReference type="Proteomes" id="UP000756921"/>
    </source>
</evidence>
<feature type="signal peptide" evidence="2">
    <location>
        <begin position="1"/>
        <end position="19"/>
    </location>
</feature>
<keyword evidence="4" id="KW-1185">Reference proteome</keyword>
<dbReference type="OrthoDB" id="10479189at2759"/>
<feature type="region of interest" description="Disordered" evidence="1">
    <location>
        <begin position="117"/>
        <end position="136"/>
    </location>
</feature>
<evidence type="ECO:0000313" key="3">
    <source>
        <dbReference type="EMBL" id="KAF9731001.1"/>
    </source>
</evidence>
<evidence type="ECO:0000256" key="2">
    <source>
        <dbReference type="SAM" id="SignalP"/>
    </source>
</evidence>
<name>A0A9P6G8D1_9PLEO</name>
<protein>
    <submittedName>
        <fullName evidence="3">Uncharacterized protein</fullName>
    </submittedName>
</protein>
<evidence type="ECO:0000256" key="1">
    <source>
        <dbReference type="SAM" id="MobiDB-lite"/>
    </source>
</evidence>
<keyword evidence="2" id="KW-0732">Signal</keyword>
<accession>A0A9P6G8D1</accession>
<feature type="chain" id="PRO_5040375766" evidence="2">
    <location>
        <begin position="20"/>
        <end position="160"/>
    </location>
</feature>
<proteinExistence type="predicted"/>
<dbReference type="EMBL" id="WJXW01000013">
    <property type="protein sequence ID" value="KAF9731001.1"/>
    <property type="molecule type" value="Genomic_DNA"/>
</dbReference>
<reference evidence="3" key="1">
    <citation type="journal article" date="2020" name="Mol. Plant Microbe Interact.">
        <title>Genome Sequence of the Biocontrol Agent Coniothyrium minitans strain Conio (IMI 134523).</title>
        <authorList>
            <person name="Patel D."/>
            <person name="Shittu T.A."/>
            <person name="Baroncelli R."/>
            <person name="Muthumeenakshi S."/>
            <person name="Osborne T.H."/>
            <person name="Janganan T.K."/>
            <person name="Sreenivasaprasad S."/>
        </authorList>
    </citation>
    <scope>NUCLEOTIDE SEQUENCE</scope>
    <source>
        <strain evidence="3">Conio</strain>
    </source>
</reference>
<organism evidence="3 4">
    <name type="scientific">Paraphaeosphaeria minitans</name>
    <dbReference type="NCBI Taxonomy" id="565426"/>
    <lineage>
        <taxon>Eukaryota</taxon>
        <taxon>Fungi</taxon>
        <taxon>Dikarya</taxon>
        <taxon>Ascomycota</taxon>
        <taxon>Pezizomycotina</taxon>
        <taxon>Dothideomycetes</taxon>
        <taxon>Pleosporomycetidae</taxon>
        <taxon>Pleosporales</taxon>
        <taxon>Massarineae</taxon>
        <taxon>Didymosphaeriaceae</taxon>
        <taxon>Paraphaeosphaeria</taxon>
    </lineage>
</organism>
<feature type="compositionally biased region" description="Polar residues" evidence="1">
    <location>
        <begin position="117"/>
        <end position="131"/>
    </location>
</feature>
<comment type="caution">
    <text evidence="3">The sequence shown here is derived from an EMBL/GenBank/DDBJ whole genome shotgun (WGS) entry which is preliminary data.</text>
</comment>